<name>A0ABN2N1V2_9PSEU</name>
<proteinExistence type="predicted"/>
<evidence type="ECO:0000313" key="1">
    <source>
        <dbReference type="EMBL" id="GAA1844848.1"/>
    </source>
</evidence>
<dbReference type="InterPro" id="IPR005624">
    <property type="entry name" value="PduO/GlcC-like"/>
</dbReference>
<protein>
    <submittedName>
        <fullName evidence="1">Heme-binding protein</fullName>
    </submittedName>
</protein>
<dbReference type="Gene3D" id="3.30.450.150">
    <property type="entry name" value="Haem-degrading domain"/>
    <property type="match status" value="1"/>
</dbReference>
<dbReference type="InterPro" id="IPR038084">
    <property type="entry name" value="PduO/GlcC-like_sf"/>
</dbReference>
<dbReference type="Pfam" id="PF03928">
    <property type="entry name" value="HbpS-like"/>
    <property type="match status" value="1"/>
</dbReference>
<comment type="caution">
    <text evidence="1">The sequence shown here is derived from an EMBL/GenBank/DDBJ whole genome shotgun (WGS) entry which is preliminary data.</text>
</comment>
<dbReference type="EMBL" id="BAAAQK010000005">
    <property type="protein sequence ID" value="GAA1844848.1"/>
    <property type="molecule type" value="Genomic_DNA"/>
</dbReference>
<dbReference type="PANTHER" id="PTHR34309:SF10">
    <property type="entry name" value="SLR1406 PROTEIN"/>
    <property type="match status" value="1"/>
</dbReference>
<gene>
    <name evidence="1" type="ORF">GCM10009836_25430</name>
</gene>
<keyword evidence="2" id="KW-1185">Reference proteome</keyword>
<sequence length="139" mass="14326">MTAMTLAIARMVTDAALWCAEQSGVKVAVVVVDGHGDPQMVAVQEGAPLIARDFALKKAYTALVFHSPPDELSGADGFSAVRQAAVADPRLLFMAGGWPLDIGGRTVGAIGVSGGSLSEDRECARAGAEAVRRHAAVQP</sequence>
<dbReference type="InterPro" id="IPR052517">
    <property type="entry name" value="GlcG_carb_metab_protein"/>
</dbReference>
<dbReference type="SUPFAM" id="SSF143744">
    <property type="entry name" value="GlcG-like"/>
    <property type="match status" value="1"/>
</dbReference>
<accession>A0ABN2N1V2</accession>
<evidence type="ECO:0000313" key="2">
    <source>
        <dbReference type="Proteomes" id="UP001500449"/>
    </source>
</evidence>
<dbReference type="RefSeq" id="WP_344415792.1">
    <property type="nucleotide sequence ID" value="NZ_BAAAQK010000005.1"/>
</dbReference>
<reference evidence="1 2" key="1">
    <citation type="journal article" date="2019" name="Int. J. Syst. Evol. Microbiol.">
        <title>The Global Catalogue of Microorganisms (GCM) 10K type strain sequencing project: providing services to taxonomists for standard genome sequencing and annotation.</title>
        <authorList>
            <consortium name="The Broad Institute Genomics Platform"/>
            <consortium name="The Broad Institute Genome Sequencing Center for Infectious Disease"/>
            <person name="Wu L."/>
            <person name="Ma J."/>
        </authorList>
    </citation>
    <scope>NUCLEOTIDE SEQUENCE [LARGE SCALE GENOMIC DNA]</scope>
    <source>
        <strain evidence="1 2">JCM 16009</strain>
    </source>
</reference>
<dbReference type="Proteomes" id="UP001500449">
    <property type="component" value="Unassembled WGS sequence"/>
</dbReference>
<organism evidence="1 2">
    <name type="scientific">Pseudonocardia ailaonensis</name>
    <dbReference type="NCBI Taxonomy" id="367279"/>
    <lineage>
        <taxon>Bacteria</taxon>
        <taxon>Bacillati</taxon>
        <taxon>Actinomycetota</taxon>
        <taxon>Actinomycetes</taxon>
        <taxon>Pseudonocardiales</taxon>
        <taxon>Pseudonocardiaceae</taxon>
        <taxon>Pseudonocardia</taxon>
    </lineage>
</organism>
<dbReference type="PANTHER" id="PTHR34309">
    <property type="entry name" value="SLR1406 PROTEIN"/>
    <property type="match status" value="1"/>
</dbReference>